<gene>
    <name evidence="1" type="ORF">MIMGU_mgv1a016217mg</name>
</gene>
<sequence length="130" mass="15400">MSFLMMVLDSSLFHPRNLRTVLASFLEHLPFLLPRRFLRRFLLEIGPIRGSERYCQRVGRRDLGYLVVPCRVRVARVIDPGRQLVVRVYVGNRECAEHLRHRRKVLCRNDVDFEELERRLEGHCCSRGVV</sequence>
<keyword evidence="2" id="KW-1185">Reference proteome</keyword>
<reference evidence="1 2" key="1">
    <citation type="journal article" date="2013" name="Proc. Natl. Acad. Sci. U.S.A.">
        <title>Fine-scale variation in meiotic recombination in Mimulus inferred from population shotgun sequencing.</title>
        <authorList>
            <person name="Hellsten U."/>
            <person name="Wright K.M."/>
            <person name="Jenkins J."/>
            <person name="Shu S."/>
            <person name="Yuan Y."/>
            <person name="Wessler S.R."/>
            <person name="Schmutz J."/>
            <person name="Willis J.H."/>
            <person name="Rokhsar D.S."/>
        </authorList>
    </citation>
    <scope>NUCLEOTIDE SEQUENCE [LARGE SCALE GENOMIC DNA]</scope>
    <source>
        <strain evidence="2">cv. DUN x IM62</strain>
    </source>
</reference>
<organism evidence="1 2">
    <name type="scientific">Erythranthe guttata</name>
    <name type="common">Yellow monkey flower</name>
    <name type="synonym">Mimulus guttatus</name>
    <dbReference type="NCBI Taxonomy" id="4155"/>
    <lineage>
        <taxon>Eukaryota</taxon>
        <taxon>Viridiplantae</taxon>
        <taxon>Streptophyta</taxon>
        <taxon>Embryophyta</taxon>
        <taxon>Tracheophyta</taxon>
        <taxon>Spermatophyta</taxon>
        <taxon>Magnoliopsida</taxon>
        <taxon>eudicotyledons</taxon>
        <taxon>Gunneridae</taxon>
        <taxon>Pentapetalae</taxon>
        <taxon>asterids</taxon>
        <taxon>lamiids</taxon>
        <taxon>Lamiales</taxon>
        <taxon>Phrymaceae</taxon>
        <taxon>Erythranthe</taxon>
    </lineage>
</organism>
<dbReference type="Proteomes" id="UP000030748">
    <property type="component" value="Unassembled WGS sequence"/>
</dbReference>
<dbReference type="EMBL" id="KI630443">
    <property type="protein sequence ID" value="EYU39517.1"/>
    <property type="molecule type" value="Genomic_DNA"/>
</dbReference>
<dbReference type="AlphaFoldDB" id="A0A022RGL7"/>
<evidence type="ECO:0000313" key="2">
    <source>
        <dbReference type="Proteomes" id="UP000030748"/>
    </source>
</evidence>
<name>A0A022RGL7_ERYGU</name>
<accession>A0A022RGL7</accession>
<protein>
    <submittedName>
        <fullName evidence="1">Uncharacterized protein</fullName>
    </submittedName>
</protein>
<proteinExistence type="predicted"/>
<evidence type="ECO:0000313" key="1">
    <source>
        <dbReference type="EMBL" id="EYU39517.1"/>
    </source>
</evidence>